<dbReference type="EMBL" id="AP025314">
    <property type="protein sequence ID" value="BDD10323.1"/>
    <property type="molecule type" value="Genomic_DNA"/>
</dbReference>
<dbReference type="Proteomes" id="UP001348817">
    <property type="component" value="Chromosome"/>
</dbReference>
<protein>
    <submittedName>
        <fullName evidence="1">Uncharacterized protein</fullName>
    </submittedName>
</protein>
<proteinExistence type="predicted"/>
<accession>A0AAU9CQG7</accession>
<organism evidence="1 2">
    <name type="scientific">Fulvitalea axinellae</name>
    <dbReference type="NCBI Taxonomy" id="1182444"/>
    <lineage>
        <taxon>Bacteria</taxon>
        <taxon>Pseudomonadati</taxon>
        <taxon>Bacteroidota</taxon>
        <taxon>Cytophagia</taxon>
        <taxon>Cytophagales</taxon>
        <taxon>Persicobacteraceae</taxon>
        <taxon>Fulvitalea</taxon>
    </lineage>
</organism>
<sequence>MGLIGGSMTVKRIKRIKLEAVSKDAIRTNT</sequence>
<keyword evidence="2" id="KW-1185">Reference proteome</keyword>
<name>A0AAU9CQG7_9BACT</name>
<reference evidence="1 2" key="1">
    <citation type="submission" date="2021-12" db="EMBL/GenBank/DDBJ databases">
        <title>Genome sequencing of bacteria with rrn-lacking chromosome and rrn-plasmid.</title>
        <authorList>
            <person name="Anda M."/>
            <person name="Iwasaki W."/>
        </authorList>
    </citation>
    <scope>NUCLEOTIDE SEQUENCE [LARGE SCALE GENOMIC DNA]</scope>
    <source>
        <strain evidence="1 2">DSM 100852</strain>
    </source>
</reference>
<dbReference type="KEGG" id="fax:FUAX_27550"/>
<evidence type="ECO:0000313" key="2">
    <source>
        <dbReference type="Proteomes" id="UP001348817"/>
    </source>
</evidence>
<evidence type="ECO:0000313" key="1">
    <source>
        <dbReference type="EMBL" id="BDD10323.1"/>
    </source>
</evidence>
<gene>
    <name evidence="1" type="ORF">FUAX_27550</name>
</gene>
<dbReference type="AlphaFoldDB" id="A0AAU9CQG7"/>